<dbReference type="InterPro" id="IPR036640">
    <property type="entry name" value="ABC1_TM_sf"/>
</dbReference>
<dbReference type="Gene3D" id="1.20.1560.10">
    <property type="entry name" value="ABC transporter type 1, transmembrane domain"/>
    <property type="match status" value="1"/>
</dbReference>
<feature type="transmembrane region" description="Helical" evidence="7">
    <location>
        <begin position="69"/>
        <end position="88"/>
    </location>
</feature>
<feature type="transmembrane region" description="Helical" evidence="7">
    <location>
        <begin position="262"/>
        <end position="279"/>
    </location>
</feature>
<evidence type="ECO:0000256" key="5">
    <source>
        <dbReference type="ARBA" id="ARBA00022989"/>
    </source>
</evidence>
<dbReference type="RefSeq" id="WP_171221510.1">
    <property type="nucleotide sequence ID" value="NZ_CP121446.1"/>
</dbReference>
<dbReference type="InterPro" id="IPR003439">
    <property type="entry name" value="ABC_transporter-like_ATP-bd"/>
</dbReference>
<dbReference type="GO" id="GO:0016887">
    <property type="term" value="F:ATP hydrolysis activity"/>
    <property type="evidence" value="ECO:0007669"/>
    <property type="project" value="InterPro"/>
</dbReference>
<evidence type="ECO:0000256" key="6">
    <source>
        <dbReference type="ARBA" id="ARBA00023136"/>
    </source>
</evidence>
<sequence>MKTLLQKSLQLIPKEKKAKFPLFLTYSLVNTLLDFISIVYLIPVVFLLLDKEKLNAVSLHYFHQDLNSEYIVILLFSLVLFYAIKNYIQSKIIQKQSRFIYDISTKISEKLISDFLYESYRNYNSVNKNAFFRDVFQLPVVFSNNVLFSFYILFSELLIVLFIIGIGLYLNFAITLSALIFLVIIGFILIKIQKKKVDELNTTISKLYEENVKNLLNIFYGYIDIKATKTEQNFNQKFEDSSQHYNKQLASLTSFKQTNARYFEIIFVIGLSFGILFLLFKNDSIVDLLFLSFFAGACIKIIPSFNKILSAYLDIKANSNVLDTLLNYKEEKEKHQIKYEFEHSLSLTKVAFNFNDKTLLNHIDLQINKGDFIVISGSSGNGKTTLLQIIAGLLSPAQGQLTLDGKEVDSKENLFDFIGYVSQQPFLFQASILENITMLRKKNIDFEQLNTILKSLDLSDWIDSLPDGIHTPMLLESKKLSGGQKQRIALARALYAQPKILLLDEATNQLNKELESSILHYLKQLTSDKIMTIIAVSHDNLIKEFCNKQFLLKNGNLIQHE</sequence>
<dbReference type="InterPro" id="IPR003593">
    <property type="entry name" value="AAA+_ATPase"/>
</dbReference>
<dbReference type="InterPro" id="IPR027417">
    <property type="entry name" value="P-loop_NTPase"/>
</dbReference>
<comment type="subcellular location">
    <subcellularLocation>
        <location evidence="1">Cell membrane</location>
        <topology evidence="1">Multi-pass membrane protein</topology>
    </subcellularLocation>
</comment>
<protein>
    <submittedName>
        <fullName evidence="10">ABC transporter ATP-binding protein</fullName>
    </submittedName>
</protein>
<evidence type="ECO:0000256" key="1">
    <source>
        <dbReference type="ARBA" id="ARBA00004651"/>
    </source>
</evidence>
<keyword evidence="3" id="KW-0547">Nucleotide-binding</keyword>
<evidence type="ECO:0000313" key="10">
    <source>
        <dbReference type="EMBL" id="NNT71329.1"/>
    </source>
</evidence>
<dbReference type="AlphaFoldDB" id="A0A7Y3VY49"/>
<dbReference type="PROSITE" id="PS50929">
    <property type="entry name" value="ABC_TM1F"/>
    <property type="match status" value="1"/>
</dbReference>
<dbReference type="PANTHER" id="PTHR24221:SF654">
    <property type="entry name" value="ATP-BINDING CASSETTE SUB-FAMILY B MEMBER 6"/>
    <property type="match status" value="1"/>
</dbReference>
<comment type="caution">
    <text evidence="10">The sequence shown here is derived from an EMBL/GenBank/DDBJ whole genome shotgun (WGS) entry which is preliminary data.</text>
</comment>
<dbReference type="SUPFAM" id="SSF52540">
    <property type="entry name" value="P-loop containing nucleoside triphosphate hydrolases"/>
    <property type="match status" value="1"/>
</dbReference>
<dbReference type="GO" id="GO:0005524">
    <property type="term" value="F:ATP binding"/>
    <property type="evidence" value="ECO:0007669"/>
    <property type="project" value="UniProtKB-KW"/>
</dbReference>
<dbReference type="GO" id="GO:0140359">
    <property type="term" value="F:ABC-type transporter activity"/>
    <property type="evidence" value="ECO:0007669"/>
    <property type="project" value="InterPro"/>
</dbReference>
<organism evidence="10 11">
    <name type="scientific">Flavobacterium rivulicola</name>
    <dbReference type="NCBI Taxonomy" id="2732161"/>
    <lineage>
        <taxon>Bacteria</taxon>
        <taxon>Pseudomonadati</taxon>
        <taxon>Bacteroidota</taxon>
        <taxon>Flavobacteriia</taxon>
        <taxon>Flavobacteriales</taxon>
        <taxon>Flavobacteriaceae</taxon>
        <taxon>Flavobacterium</taxon>
    </lineage>
</organism>
<dbReference type="GO" id="GO:0005886">
    <property type="term" value="C:plasma membrane"/>
    <property type="evidence" value="ECO:0007669"/>
    <property type="project" value="UniProtKB-SubCell"/>
</dbReference>
<evidence type="ECO:0000259" key="9">
    <source>
        <dbReference type="PROSITE" id="PS50929"/>
    </source>
</evidence>
<dbReference type="SMART" id="SM00382">
    <property type="entry name" value="AAA"/>
    <property type="match status" value="1"/>
</dbReference>
<keyword evidence="2 7" id="KW-0812">Transmembrane</keyword>
<dbReference type="InterPro" id="IPR011527">
    <property type="entry name" value="ABC1_TM_dom"/>
</dbReference>
<evidence type="ECO:0000256" key="7">
    <source>
        <dbReference type="SAM" id="Phobius"/>
    </source>
</evidence>
<proteinExistence type="predicted"/>
<feature type="domain" description="ABC transporter" evidence="8">
    <location>
        <begin position="345"/>
        <end position="561"/>
    </location>
</feature>
<dbReference type="Gene3D" id="3.40.50.300">
    <property type="entry name" value="P-loop containing nucleotide triphosphate hydrolases"/>
    <property type="match status" value="1"/>
</dbReference>
<dbReference type="PROSITE" id="PS00211">
    <property type="entry name" value="ABC_TRANSPORTER_1"/>
    <property type="match status" value="1"/>
</dbReference>
<reference evidence="10 11" key="1">
    <citation type="submission" date="2020-05" db="EMBL/GenBank/DDBJ databases">
        <title>Draft genome of Flavobacterium sp. IMCC34852.</title>
        <authorList>
            <person name="Song J."/>
            <person name="Cho J.-C."/>
        </authorList>
    </citation>
    <scope>NUCLEOTIDE SEQUENCE [LARGE SCALE GENOMIC DNA]</scope>
    <source>
        <strain evidence="10 11">IMCC34852</strain>
    </source>
</reference>
<gene>
    <name evidence="10" type="ORF">HKT18_03775</name>
</gene>
<dbReference type="InterPro" id="IPR017871">
    <property type="entry name" value="ABC_transporter-like_CS"/>
</dbReference>
<dbReference type="PANTHER" id="PTHR24221">
    <property type="entry name" value="ATP-BINDING CASSETTE SUB-FAMILY B"/>
    <property type="match status" value="1"/>
</dbReference>
<feature type="transmembrane region" description="Helical" evidence="7">
    <location>
        <begin position="172"/>
        <end position="190"/>
    </location>
</feature>
<evidence type="ECO:0000313" key="11">
    <source>
        <dbReference type="Proteomes" id="UP000536509"/>
    </source>
</evidence>
<dbReference type="EMBL" id="JABEVX010000001">
    <property type="protein sequence ID" value="NNT71329.1"/>
    <property type="molecule type" value="Genomic_DNA"/>
</dbReference>
<feature type="domain" description="ABC transmembrane type-1" evidence="9">
    <location>
        <begin position="27"/>
        <end position="317"/>
    </location>
</feature>
<keyword evidence="11" id="KW-1185">Reference proteome</keyword>
<feature type="transmembrane region" description="Helical" evidence="7">
    <location>
        <begin position="146"/>
        <end position="166"/>
    </location>
</feature>
<evidence type="ECO:0000256" key="2">
    <source>
        <dbReference type="ARBA" id="ARBA00022692"/>
    </source>
</evidence>
<keyword evidence="4 10" id="KW-0067">ATP-binding</keyword>
<keyword evidence="6 7" id="KW-0472">Membrane</keyword>
<feature type="transmembrane region" description="Helical" evidence="7">
    <location>
        <begin position="20"/>
        <end position="49"/>
    </location>
</feature>
<evidence type="ECO:0000256" key="3">
    <source>
        <dbReference type="ARBA" id="ARBA00022741"/>
    </source>
</evidence>
<accession>A0A7Y3VY49</accession>
<evidence type="ECO:0000256" key="4">
    <source>
        <dbReference type="ARBA" id="ARBA00022840"/>
    </source>
</evidence>
<keyword evidence="5 7" id="KW-1133">Transmembrane helix</keyword>
<evidence type="ECO:0000259" key="8">
    <source>
        <dbReference type="PROSITE" id="PS50893"/>
    </source>
</evidence>
<dbReference type="Proteomes" id="UP000536509">
    <property type="component" value="Unassembled WGS sequence"/>
</dbReference>
<dbReference type="Pfam" id="PF00005">
    <property type="entry name" value="ABC_tran"/>
    <property type="match status" value="1"/>
</dbReference>
<dbReference type="PROSITE" id="PS50893">
    <property type="entry name" value="ABC_TRANSPORTER_2"/>
    <property type="match status" value="1"/>
</dbReference>
<dbReference type="SUPFAM" id="SSF90123">
    <property type="entry name" value="ABC transporter transmembrane region"/>
    <property type="match status" value="1"/>
</dbReference>
<dbReference type="InterPro" id="IPR039421">
    <property type="entry name" value="Type_1_exporter"/>
</dbReference>
<name>A0A7Y3VY49_9FLAO</name>